<keyword evidence="7" id="KW-0067">ATP-binding</keyword>
<name>D7G0F6_ECTSI</name>
<dbReference type="GO" id="GO:0036064">
    <property type="term" value="C:ciliary basal body"/>
    <property type="evidence" value="ECO:0007669"/>
    <property type="project" value="TreeGrafter"/>
</dbReference>
<dbReference type="EMBL" id="FN649740">
    <property type="protein sequence ID" value="CBJ26683.1"/>
    <property type="molecule type" value="Genomic_DNA"/>
</dbReference>
<keyword evidence="5" id="KW-0493">Microtubule</keyword>
<dbReference type="PANTHER" id="PTHR12241:SF31">
    <property type="entry name" value="POLYGLUTAMYLASE COMPLEX SUBUNIT TTLL1"/>
    <property type="match status" value="1"/>
</dbReference>
<dbReference type="STRING" id="2880.D7G0F6"/>
<accession>D7G0F6</accession>
<dbReference type="Proteomes" id="UP000002630">
    <property type="component" value="Linkage Group LG15"/>
</dbReference>
<keyword evidence="4" id="KW-0436">Ligase</keyword>
<evidence type="ECO:0000256" key="10">
    <source>
        <dbReference type="ARBA" id="ARBA00023273"/>
    </source>
</evidence>
<evidence type="ECO:0000256" key="6">
    <source>
        <dbReference type="ARBA" id="ARBA00022741"/>
    </source>
</evidence>
<evidence type="ECO:0000256" key="1">
    <source>
        <dbReference type="ARBA" id="ARBA00004120"/>
    </source>
</evidence>
<comment type="subcellular location">
    <subcellularLocation>
        <location evidence="1">Cytoplasm</location>
        <location evidence="1">Cytoskeleton</location>
        <location evidence="1">Cilium basal body</location>
    </subcellularLocation>
</comment>
<dbReference type="EMBL" id="FN648597">
    <property type="protein sequence ID" value="CBJ26683.1"/>
    <property type="molecule type" value="Genomic_DNA"/>
</dbReference>
<evidence type="ECO:0000256" key="5">
    <source>
        <dbReference type="ARBA" id="ARBA00022701"/>
    </source>
</evidence>
<dbReference type="GO" id="GO:0005524">
    <property type="term" value="F:ATP binding"/>
    <property type="evidence" value="ECO:0007669"/>
    <property type="project" value="UniProtKB-KW"/>
</dbReference>
<dbReference type="AlphaFoldDB" id="D7G0F6"/>
<evidence type="ECO:0000256" key="3">
    <source>
        <dbReference type="ARBA" id="ARBA00022490"/>
    </source>
</evidence>
<dbReference type="GO" id="GO:0015631">
    <property type="term" value="F:tubulin binding"/>
    <property type="evidence" value="ECO:0007669"/>
    <property type="project" value="TreeGrafter"/>
</dbReference>
<keyword evidence="3" id="KW-0963">Cytoplasm</keyword>
<organism evidence="11 12">
    <name type="scientific">Ectocarpus siliculosus</name>
    <name type="common">Brown alga</name>
    <name type="synonym">Conferva siliculosa</name>
    <dbReference type="NCBI Taxonomy" id="2880"/>
    <lineage>
        <taxon>Eukaryota</taxon>
        <taxon>Sar</taxon>
        <taxon>Stramenopiles</taxon>
        <taxon>Ochrophyta</taxon>
        <taxon>PX clade</taxon>
        <taxon>Phaeophyceae</taxon>
        <taxon>Ectocarpales</taxon>
        <taxon>Ectocarpaceae</taxon>
        <taxon>Ectocarpus</taxon>
    </lineage>
</organism>
<gene>
    <name evidence="11" type="ORF">Esi_0040_0139</name>
</gene>
<keyword evidence="12" id="KW-1185">Reference proteome</keyword>
<evidence type="ECO:0000256" key="4">
    <source>
        <dbReference type="ARBA" id="ARBA00022598"/>
    </source>
</evidence>
<comment type="similarity">
    <text evidence="2">Belongs to the tubulin polyglutamylase family.</text>
</comment>
<keyword evidence="9" id="KW-0206">Cytoskeleton</keyword>
<dbReference type="GO" id="GO:0000226">
    <property type="term" value="P:microtubule cytoskeleton organization"/>
    <property type="evidence" value="ECO:0007669"/>
    <property type="project" value="TreeGrafter"/>
</dbReference>
<dbReference type="PANTHER" id="PTHR12241">
    <property type="entry name" value="TUBULIN POLYGLUTAMYLASE"/>
    <property type="match status" value="1"/>
</dbReference>
<dbReference type="GO" id="GO:0070740">
    <property type="term" value="F:tubulin-glutamic acid ligase activity"/>
    <property type="evidence" value="ECO:0007669"/>
    <property type="project" value="TreeGrafter"/>
</dbReference>
<reference evidence="11 12" key="1">
    <citation type="journal article" date="2010" name="Nature">
        <title>The Ectocarpus genome and the independent evolution of multicellularity in brown algae.</title>
        <authorList>
            <person name="Cock J.M."/>
            <person name="Sterck L."/>
            <person name="Rouze P."/>
            <person name="Scornet D."/>
            <person name="Allen A.E."/>
            <person name="Amoutzias G."/>
            <person name="Anthouard V."/>
            <person name="Artiguenave F."/>
            <person name="Aury J.M."/>
            <person name="Badger J.H."/>
            <person name="Beszteri B."/>
            <person name="Billiau K."/>
            <person name="Bonnet E."/>
            <person name="Bothwell J.H."/>
            <person name="Bowler C."/>
            <person name="Boyen C."/>
            <person name="Brownlee C."/>
            <person name="Carrano C.J."/>
            <person name="Charrier B."/>
            <person name="Cho G.Y."/>
            <person name="Coelho S.M."/>
            <person name="Collen J."/>
            <person name="Corre E."/>
            <person name="Da Silva C."/>
            <person name="Delage L."/>
            <person name="Delaroque N."/>
            <person name="Dittami S.M."/>
            <person name="Doulbeau S."/>
            <person name="Elias M."/>
            <person name="Farnham G."/>
            <person name="Gachon C.M."/>
            <person name="Gschloessl B."/>
            <person name="Heesch S."/>
            <person name="Jabbari K."/>
            <person name="Jubin C."/>
            <person name="Kawai H."/>
            <person name="Kimura K."/>
            <person name="Kloareg B."/>
            <person name="Kupper F.C."/>
            <person name="Lang D."/>
            <person name="Le Bail A."/>
            <person name="Leblanc C."/>
            <person name="Lerouge P."/>
            <person name="Lohr M."/>
            <person name="Lopez P.J."/>
            <person name="Martens C."/>
            <person name="Maumus F."/>
            <person name="Michel G."/>
            <person name="Miranda-Saavedra D."/>
            <person name="Morales J."/>
            <person name="Moreau H."/>
            <person name="Motomura T."/>
            <person name="Nagasato C."/>
            <person name="Napoli C.A."/>
            <person name="Nelson D.R."/>
            <person name="Nyvall-Collen P."/>
            <person name="Peters A.F."/>
            <person name="Pommier C."/>
            <person name="Potin P."/>
            <person name="Poulain J."/>
            <person name="Quesneville H."/>
            <person name="Read B."/>
            <person name="Rensing S.A."/>
            <person name="Ritter A."/>
            <person name="Rousvoal S."/>
            <person name="Samanta M."/>
            <person name="Samson G."/>
            <person name="Schroeder D.C."/>
            <person name="Segurens B."/>
            <person name="Strittmatter M."/>
            <person name="Tonon T."/>
            <person name="Tregear J.W."/>
            <person name="Valentin K."/>
            <person name="von Dassow P."/>
            <person name="Yamagishi T."/>
            <person name="Van de Peer Y."/>
            <person name="Wincker P."/>
        </authorList>
    </citation>
    <scope>NUCLEOTIDE SEQUENCE [LARGE SCALE GENOMIC DNA]</scope>
    <source>
        <strain evidence="12">Ec32 / CCAP1310/4</strain>
    </source>
</reference>
<evidence type="ECO:0000256" key="9">
    <source>
        <dbReference type="ARBA" id="ARBA00023212"/>
    </source>
</evidence>
<keyword evidence="10" id="KW-0966">Cell projection</keyword>
<evidence type="ECO:0000256" key="7">
    <source>
        <dbReference type="ARBA" id="ARBA00022840"/>
    </source>
</evidence>
<keyword evidence="8" id="KW-0969">Cilium</keyword>
<keyword evidence="6" id="KW-0547">Nucleotide-binding</keyword>
<evidence type="ECO:0000313" key="12">
    <source>
        <dbReference type="Proteomes" id="UP000002630"/>
    </source>
</evidence>
<evidence type="ECO:0000256" key="8">
    <source>
        <dbReference type="ARBA" id="ARBA00023069"/>
    </source>
</evidence>
<evidence type="ECO:0000313" key="11">
    <source>
        <dbReference type="EMBL" id="CBJ26683.1"/>
    </source>
</evidence>
<evidence type="ECO:0000256" key="2">
    <source>
        <dbReference type="ARBA" id="ARBA00006118"/>
    </source>
</evidence>
<dbReference type="GO" id="GO:0005874">
    <property type="term" value="C:microtubule"/>
    <property type="evidence" value="ECO:0007669"/>
    <property type="project" value="UniProtKB-KW"/>
</dbReference>
<dbReference type="InterPro" id="IPR004344">
    <property type="entry name" value="TTL/TTLL_fam"/>
</dbReference>
<dbReference type="Pfam" id="PF03133">
    <property type="entry name" value="TTL"/>
    <property type="match status" value="1"/>
</dbReference>
<proteinExistence type="inferred from homology"/>
<sequence>MSGRRGEADRGGKLRWKVDFEKNVVVSNFERRGWTKTDGDDWNVYWANVYSVKQLFNPETGFRLGDDQLVNHFPNHYELTRKDLMVKNVKRYLKEQAKDDRNPPIRGD</sequence>
<dbReference type="InParanoid" id="D7G0F6"/>
<dbReference type="OMA" id="YWANVYS"/>
<protein>
    <submittedName>
        <fullName evidence="11">Uncharacterized protein</fullName>
    </submittedName>
</protein>
<dbReference type="OrthoDB" id="202825at2759"/>
<dbReference type="eggNOG" id="KOG2157">
    <property type="taxonomic scope" value="Eukaryota"/>
</dbReference>